<feature type="compositionally biased region" description="Basic and acidic residues" evidence="1">
    <location>
        <begin position="44"/>
        <end position="78"/>
    </location>
</feature>
<dbReference type="SUPFAM" id="SSF88713">
    <property type="entry name" value="Glycoside hydrolase/deacetylase"/>
    <property type="match status" value="1"/>
</dbReference>
<dbReference type="Pfam" id="PF01522">
    <property type="entry name" value="Polysacc_deac_1"/>
    <property type="match status" value="1"/>
</dbReference>
<dbReference type="AlphaFoldDB" id="A0A0C1TZP0"/>
<evidence type="ECO:0000313" key="4">
    <source>
        <dbReference type="EMBL" id="KIE46079.1"/>
    </source>
</evidence>
<evidence type="ECO:0000313" key="5">
    <source>
        <dbReference type="Proteomes" id="UP000031366"/>
    </source>
</evidence>
<reference evidence="4 5" key="1">
    <citation type="journal article" date="2015" name="Infect. Genet. Evol.">
        <title>Genomic sequences of six botulinum neurotoxin-producing strains representing three clostridial species illustrate the mobility and diversity of botulinum neurotoxin genes.</title>
        <authorList>
            <person name="Smith T.J."/>
            <person name="Hill K.K."/>
            <person name="Xie G."/>
            <person name="Foley B.T."/>
            <person name="Williamson C.H."/>
            <person name="Foster J.T."/>
            <person name="Johnson S.L."/>
            <person name="Chertkov O."/>
            <person name="Teshima H."/>
            <person name="Gibbons H.S."/>
            <person name="Johnsky L.A."/>
            <person name="Karavis M.A."/>
            <person name="Smith L.A."/>
        </authorList>
    </citation>
    <scope>NUCLEOTIDE SEQUENCE [LARGE SCALE GENOMIC DNA]</scope>
    <source>
        <strain evidence="4 5">CDC 2741</strain>
    </source>
</reference>
<evidence type="ECO:0000256" key="1">
    <source>
        <dbReference type="SAM" id="MobiDB-lite"/>
    </source>
</evidence>
<dbReference type="InterPro" id="IPR050248">
    <property type="entry name" value="Polysacc_deacetylase_ArnD"/>
</dbReference>
<gene>
    <name evidence="4" type="primary">pdaA</name>
    <name evidence="4" type="ORF">U732_1621</name>
</gene>
<dbReference type="GO" id="GO:0016810">
    <property type="term" value="F:hydrolase activity, acting on carbon-nitrogen (but not peptide) bonds"/>
    <property type="evidence" value="ECO:0007669"/>
    <property type="project" value="InterPro"/>
</dbReference>
<dbReference type="Proteomes" id="UP000031366">
    <property type="component" value="Unassembled WGS sequence"/>
</dbReference>
<evidence type="ECO:0000259" key="3">
    <source>
        <dbReference type="PROSITE" id="PS51677"/>
    </source>
</evidence>
<sequence length="332" mass="37839">MNKVKILTLCLALALTAFGCLSNENIQDKTSKINEESVVASTKPIEKKDNKDDFKKENKNLSEKDNDKSDSEIEKKEVNNPTENNSSSPEKKNETSINKIDTNLDNTKISWWYKPNKTHTTPEVNKDIKFDLSKYDALYVGNTDEKVIYLTFDEGYENGYTSKILDTLKANDVKAIFFVTSPYVKGNPELIKRMVDEGHIVGNHSNTHPSMPTVTGDETKFNNEFKDVEDKFKDITGQDMPKFFRPPMGEYSEKSLAMTKNLGYKTIFWSFAYHDWDVNKQPDPSTAKQTMLNSVHNGCVMLVHAVSKTNTEILDEVIKEIKAQGYEFKLLP</sequence>
<dbReference type="NCBIfam" id="TIGR02884">
    <property type="entry name" value="spore_pdaA"/>
    <property type="match status" value="1"/>
</dbReference>
<feature type="compositionally biased region" description="Low complexity" evidence="1">
    <location>
        <begin position="79"/>
        <end position="88"/>
    </location>
</feature>
<dbReference type="EMBL" id="AYSO01000017">
    <property type="protein sequence ID" value="KIE46079.1"/>
    <property type="molecule type" value="Genomic_DNA"/>
</dbReference>
<dbReference type="OrthoDB" id="9812065at2"/>
<feature type="chain" id="PRO_5038660524" evidence="2">
    <location>
        <begin position="23"/>
        <end position="332"/>
    </location>
</feature>
<dbReference type="PANTHER" id="PTHR10587:SF78">
    <property type="entry name" value="PEPTIDOGLYCAN-N-ACETYLMURAMIC ACID DEACETYLASE PDAA"/>
    <property type="match status" value="1"/>
</dbReference>
<dbReference type="PROSITE" id="PS51257">
    <property type="entry name" value="PROKAR_LIPOPROTEIN"/>
    <property type="match status" value="1"/>
</dbReference>
<dbReference type="PROSITE" id="PS51677">
    <property type="entry name" value="NODB"/>
    <property type="match status" value="1"/>
</dbReference>
<dbReference type="STRING" id="29341.RSJ17_11075"/>
<keyword evidence="5" id="KW-1185">Reference proteome</keyword>
<keyword evidence="2" id="KW-0732">Signal</keyword>
<dbReference type="InterPro" id="IPR011330">
    <property type="entry name" value="Glyco_hydro/deAcase_b/a-brl"/>
</dbReference>
<dbReference type="GO" id="GO:0005975">
    <property type="term" value="P:carbohydrate metabolic process"/>
    <property type="evidence" value="ECO:0007669"/>
    <property type="project" value="InterPro"/>
</dbReference>
<name>A0A0C1TZP0_9CLOT</name>
<dbReference type="GO" id="GO:0016020">
    <property type="term" value="C:membrane"/>
    <property type="evidence" value="ECO:0007669"/>
    <property type="project" value="TreeGrafter"/>
</dbReference>
<dbReference type="InterPro" id="IPR014235">
    <property type="entry name" value="Spore_PdaA"/>
</dbReference>
<dbReference type="InterPro" id="IPR002509">
    <property type="entry name" value="NODB_dom"/>
</dbReference>
<dbReference type="Gene3D" id="3.20.20.370">
    <property type="entry name" value="Glycoside hydrolase/deacetylase"/>
    <property type="match status" value="1"/>
</dbReference>
<feature type="region of interest" description="Disordered" evidence="1">
    <location>
        <begin position="36"/>
        <end position="99"/>
    </location>
</feature>
<protein>
    <submittedName>
        <fullName evidence="4">Delta-lactam-biosynthetic de-N-acetylase</fullName>
    </submittedName>
</protein>
<accession>A0A0C1TZP0</accession>
<evidence type="ECO:0000256" key="2">
    <source>
        <dbReference type="SAM" id="SignalP"/>
    </source>
</evidence>
<dbReference type="RefSeq" id="WP_039633408.1">
    <property type="nucleotide sequence ID" value="NZ_AYSO01000017.1"/>
</dbReference>
<organism evidence="4 5">
    <name type="scientific">Clostridium argentinense CDC 2741</name>
    <dbReference type="NCBI Taxonomy" id="1418104"/>
    <lineage>
        <taxon>Bacteria</taxon>
        <taxon>Bacillati</taxon>
        <taxon>Bacillota</taxon>
        <taxon>Clostridia</taxon>
        <taxon>Eubacteriales</taxon>
        <taxon>Clostridiaceae</taxon>
        <taxon>Clostridium</taxon>
    </lineage>
</organism>
<feature type="domain" description="NodB homology" evidence="3">
    <location>
        <begin position="146"/>
        <end position="329"/>
    </location>
</feature>
<proteinExistence type="predicted"/>
<feature type="signal peptide" evidence="2">
    <location>
        <begin position="1"/>
        <end position="22"/>
    </location>
</feature>
<dbReference type="CDD" id="cd10948">
    <property type="entry name" value="CE4_BsPdaA_like"/>
    <property type="match status" value="1"/>
</dbReference>
<comment type="caution">
    <text evidence="4">The sequence shown here is derived from an EMBL/GenBank/DDBJ whole genome shotgun (WGS) entry which is preliminary data.</text>
</comment>
<dbReference type="PANTHER" id="PTHR10587">
    <property type="entry name" value="GLYCOSYL TRANSFERASE-RELATED"/>
    <property type="match status" value="1"/>
</dbReference>